<reference evidence="1 2" key="1">
    <citation type="submission" date="2024-03" db="EMBL/GenBank/DDBJ databases">
        <authorList>
            <person name="Gkanogiannis A."/>
            <person name="Becerra Lopez-Lavalle L."/>
        </authorList>
    </citation>
    <scope>NUCLEOTIDE SEQUENCE [LARGE SCALE GENOMIC DNA]</scope>
</reference>
<evidence type="ECO:0000313" key="2">
    <source>
        <dbReference type="Proteomes" id="UP001642487"/>
    </source>
</evidence>
<sequence length="86" mass="9894">MIDYRKCGSPSKTSLLLTPPLMTSTFGFFWPRRGGGAHSFSTSIISCIYDFDFDSGSILHIQTPRKDKRLLQEERKKQSFERHVPL</sequence>
<gene>
    <name evidence="1" type="ORF">CITCOLO1_LOCUS8605</name>
</gene>
<evidence type="ECO:0000313" key="1">
    <source>
        <dbReference type="EMBL" id="CAK9316735.1"/>
    </source>
</evidence>
<name>A0ABP0YAM7_9ROSI</name>
<dbReference type="EMBL" id="OZ021737">
    <property type="protein sequence ID" value="CAK9316735.1"/>
    <property type="molecule type" value="Genomic_DNA"/>
</dbReference>
<proteinExistence type="predicted"/>
<organism evidence="1 2">
    <name type="scientific">Citrullus colocynthis</name>
    <name type="common">colocynth</name>
    <dbReference type="NCBI Taxonomy" id="252529"/>
    <lineage>
        <taxon>Eukaryota</taxon>
        <taxon>Viridiplantae</taxon>
        <taxon>Streptophyta</taxon>
        <taxon>Embryophyta</taxon>
        <taxon>Tracheophyta</taxon>
        <taxon>Spermatophyta</taxon>
        <taxon>Magnoliopsida</taxon>
        <taxon>eudicotyledons</taxon>
        <taxon>Gunneridae</taxon>
        <taxon>Pentapetalae</taxon>
        <taxon>rosids</taxon>
        <taxon>fabids</taxon>
        <taxon>Cucurbitales</taxon>
        <taxon>Cucurbitaceae</taxon>
        <taxon>Benincaseae</taxon>
        <taxon>Citrullus</taxon>
    </lineage>
</organism>
<protein>
    <submittedName>
        <fullName evidence="1">Uncharacterized protein</fullName>
    </submittedName>
</protein>
<accession>A0ABP0YAM7</accession>
<keyword evidence="2" id="KW-1185">Reference proteome</keyword>
<dbReference type="Proteomes" id="UP001642487">
    <property type="component" value="Chromosome 3"/>
</dbReference>